<protein>
    <submittedName>
        <fullName evidence="9">Precorrin-3B C(17)-methyltransferase</fullName>
    </submittedName>
</protein>
<dbReference type="Gene3D" id="3.30.950.10">
    <property type="entry name" value="Methyltransferase, Cobalt-precorrin-4 Transmethylase, Domain 2"/>
    <property type="match status" value="1"/>
</dbReference>
<keyword evidence="3" id="KW-0489">Methyltransferase</keyword>
<dbReference type="InterPro" id="IPR036518">
    <property type="entry name" value="CobE/GbiG_C_sf"/>
</dbReference>
<keyword evidence="5" id="KW-0949">S-adenosyl-L-methionine</keyword>
<dbReference type="CDD" id="cd11646">
    <property type="entry name" value="Precorrin_3B_C17_MT"/>
    <property type="match status" value="1"/>
</dbReference>
<evidence type="ECO:0000313" key="9">
    <source>
        <dbReference type="EMBL" id="GHD57600.1"/>
    </source>
</evidence>
<name>A0A918XVQ8_9PROT</name>
<sequence length="600" mass="62103">MTPDIISVTASGRATAGRIAEATGGRVVEPSAGVAETLRAAFRDGRPAVLVGAAGIAVRALAPLLADKAEEPPVLAVAEDGSAVVPLLGGHRGANDLARTIAEALGARPAITTASDVRFGVALDAPPPGWTLANPHRHKEAAAALLKGASARAEGHLPWVEASAIPQAADGTVALVASTRRVEDRLDRLVYHPAALALGVGCERGCDPDELWNLVRATLAEARLAPESVACVVSLDLKADEPAVHAVASRLGVPARFFDAGRLETEAPRLANPSDVVFREVGCHGVAEGAALAAAGPDAKLAVEKRRSARATCAVAEAPAPIDAATVGRARGLVAVVGTGPGTPDWRTPEVDALVAAADDLVGYDLYLDLLGPAAAHAERHAFPLGAEEERARAALDLAATGRTVALVSSGDPGIYAMATLVFELLDRADRPDWRRVEIRVAPGISALQAAAARIGAPLGHDFCTISLSDLLTPWEAIEGRIRAAAQGDFVVAFYNPVSRRRRTQLHAARAMLLEHRPADTPVVLARSLGRPEETVSVTTLADLDPETVDMLTVVLVGSSATRAVARGDGGTWVYTPRGYAGKAGSVLARNATPEGKDET</sequence>
<dbReference type="RefSeq" id="WP_229837390.1">
    <property type="nucleotide sequence ID" value="NZ_BMZS01000009.1"/>
</dbReference>
<dbReference type="Pfam" id="PF11760">
    <property type="entry name" value="CbiG_N"/>
    <property type="match status" value="1"/>
</dbReference>
<feature type="domain" description="Cobalamin synthesis G N-terminal" evidence="8">
    <location>
        <begin position="37"/>
        <end position="116"/>
    </location>
</feature>
<dbReference type="SUPFAM" id="SSF53790">
    <property type="entry name" value="Tetrapyrrole methylase"/>
    <property type="match status" value="1"/>
</dbReference>
<dbReference type="InterPro" id="IPR038029">
    <property type="entry name" value="GbiG_N_sf"/>
</dbReference>
<dbReference type="GO" id="GO:0009236">
    <property type="term" value="P:cobalamin biosynthetic process"/>
    <property type="evidence" value="ECO:0007669"/>
    <property type="project" value="UniProtKB-KW"/>
</dbReference>
<feature type="domain" description="Tetrapyrrole methylase" evidence="6">
    <location>
        <begin position="334"/>
        <end position="544"/>
    </location>
</feature>
<gene>
    <name evidence="9" type="primary">cobJ</name>
    <name evidence="9" type="ORF">GCM10017083_39430</name>
</gene>
<evidence type="ECO:0000259" key="7">
    <source>
        <dbReference type="Pfam" id="PF01890"/>
    </source>
</evidence>
<dbReference type="InterPro" id="IPR002750">
    <property type="entry name" value="CobE/GbiG_C"/>
</dbReference>
<reference evidence="9" key="1">
    <citation type="journal article" date="2014" name="Int. J. Syst. Evol. Microbiol.">
        <title>Complete genome sequence of Corynebacterium casei LMG S-19264T (=DSM 44701T), isolated from a smear-ripened cheese.</title>
        <authorList>
            <consortium name="US DOE Joint Genome Institute (JGI-PGF)"/>
            <person name="Walter F."/>
            <person name="Albersmeier A."/>
            <person name="Kalinowski J."/>
            <person name="Ruckert C."/>
        </authorList>
    </citation>
    <scope>NUCLEOTIDE SEQUENCE</scope>
    <source>
        <strain evidence="9">KCTC 42651</strain>
    </source>
</reference>
<comment type="pathway">
    <text evidence="1">Cofactor biosynthesis; adenosylcobalamin biosynthesis.</text>
</comment>
<reference evidence="9" key="2">
    <citation type="submission" date="2020-09" db="EMBL/GenBank/DDBJ databases">
        <authorList>
            <person name="Sun Q."/>
            <person name="Kim S."/>
        </authorList>
    </citation>
    <scope>NUCLEOTIDE SEQUENCE</scope>
    <source>
        <strain evidence="9">KCTC 42651</strain>
    </source>
</reference>
<dbReference type="GO" id="GO:0032259">
    <property type="term" value="P:methylation"/>
    <property type="evidence" value="ECO:0007669"/>
    <property type="project" value="UniProtKB-KW"/>
</dbReference>
<dbReference type="Gene3D" id="3.40.1010.10">
    <property type="entry name" value="Cobalt-precorrin-4 Transmethylase, Domain 1"/>
    <property type="match status" value="1"/>
</dbReference>
<evidence type="ECO:0000256" key="2">
    <source>
        <dbReference type="ARBA" id="ARBA00022573"/>
    </source>
</evidence>
<dbReference type="Pfam" id="PF00590">
    <property type="entry name" value="TP_methylase"/>
    <property type="match status" value="1"/>
</dbReference>
<dbReference type="InterPro" id="IPR014776">
    <property type="entry name" value="4pyrrole_Mease_sub2"/>
</dbReference>
<dbReference type="InterPro" id="IPR000878">
    <property type="entry name" value="4pyrrol_Mease"/>
</dbReference>
<dbReference type="InterPro" id="IPR021744">
    <property type="entry name" value="CbiG_N"/>
</dbReference>
<dbReference type="InterPro" id="IPR006363">
    <property type="entry name" value="Cbl_synth_CobJ/CibH_dom"/>
</dbReference>
<evidence type="ECO:0000256" key="1">
    <source>
        <dbReference type="ARBA" id="ARBA00004953"/>
    </source>
</evidence>
<keyword evidence="4" id="KW-0808">Transferase</keyword>
<dbReference type="AlphaFoldDB" id="A0A918XVQ8"/>
<dbReference type="Gene3D" id="3.40.50.11220">
    <property type="match status" value="1"/>
</dbReference>
<dbReference type="Gene3D" id="3.30.420.180">
    <property type="entry name" value="CobE/GbiG C-terminal domain"/>
    <property type="match status" value="1"/>
</dbReference>
<dbReference type="Pfam" id="PF01890">
    <property type="entry name" value="CbiG_C"/>
    <property type="match status" value="1"/>
</dbReference>
<dbReference type="InterPro" id="IPR051810">
    <property type="entry name" value="Precorrin_MeTrfase"/>
</dbReference>
<keyword evidence="2" id="KW-0169">Cobalamin biosynthesis</keyword>
<dbReference type="GO" id="GO:0008168">
    <property type="term" value="F:methyltransferase activity"/>
    <property type="evidence" value="ECO:0007669"/>
    <property type="project" value="UniProtKB-KW"/>
</dbReference>
<dbReference type="PANTHER" id="PTHR47036">
    <property type="entry name" value="COBALT-FACTOR III C(17)-METHYLTRANSFERASE-RELATED"/>
    <property type="match status" value="1"/>
</dbReference>
<dbReference type="InterPro" id="IPR014777">
    <property type="entry name" value="4pyrrole_Mease_sub1"/>
</dbReference>
<dbReference type="SUPFAM" id="SSF159672">
    <property type="entry name" value="CbiG N-terminal domain-like"/>
    <property type="match status" value="1"/>
</dbReference>
<keyword evidence="10" id="KW-1185">Reference proteome</keyword>
<dbReference type="PANTHER" id="PTHR47036:SF1">
    <property type="entry name" value="COBALT-FACTOR III C(17)-METHYLTRANSFERASE-RELATED"/>
    <property type="match status" value="1"/>
</dbReference>
<evidence type="ECO:0000256" key="5">
    <source>
        <dbReference type="ARBA" id="ARBA00022691"/>
    </source>
</evidence>
<dbReference type="SUPFAM" id="SSF159664">
    <property type="entry name" value="CobE/GbiG C-terminal domain-like"/>
    <property type="match status" value="1"/>
</dbReference>
<evidence type="ECO:0000259" key="8">
    <source>
        <dbReference type="Pfam" id="PF11760"/>
    </source>
</evidence>
<dbReference type="Proteomes" id="UP000630353">
    <property type="component" value="Unassembled WGS sequence"/>
</dbReference>
<dbReference type="InterPro" id="IPR035996">
    <property type="entry name" value="4pyrrol_Methylase_sf"/>
</dbReference>
<evidence type="ECO:0000259" key="6">
    <source>
        <dbReference type="Pfam" id="PF00590"/>
    </source>
</evidence>
<evidence type="ECO:0000256" key="4">
    <source>
        <dbReference type="ARBA" id="ARBA00022679"/>
    </source>
</evidence>
<comment type="caution">
    <text evidence="9">The sequence shown here is derived from an EMBL/GenBank/DDBJ whole genome shotgun (WGS) entry which is preliminary data.</text>
</comment>
<accession>A0A918XVQ8</accession>
<dbReference type="NCBIfam" id="TIGR01466">
    <property type="entry name" value="cobJ_cbiH"/>
    <property type="match status" value="1"/>
</dbReference>
<organism evidence="9 10">
    <name type="scientific">Thalassobaculum fulvum</name>
    <dbReference type="NCBI Taxonomy" id="1633335"/>
    <lineage>
        <taxon>Bacteria</taxon>
        <taxon>Pseudomonadati</taxon>
        <taxon>Pseudomonadota</taxon>
        <taxon>Alphaproteobacteria</taxon>
        <taxon>Rhodospirillales</taxon>
        <taxon>Thalassobaculaceae</taxon>
        <taxon>Thalassobaculum</taxon>
    </lineage>
</organism>
<proteinExistence type="predicted"/>
<evidence type="ECO:0000313" key="10">
    <source>
        <dbReference type="Proteomes" id="UP000630353"/>
    </source>
</evidence>
<feature type="domain" description="CobE/GbiG C-terminal" evidence="7">
    <location>
        <begin position="196"/>
        <end position="316"/>
    </location>
</feature>
<dbReference type="EMBL" id="BMZS01000009">
    <property type="protein sequence ID" value="GHD57600.1"/>
    <property type="molecule type" value="Genomic_DNA"/>
</dbReference>
<evidence type="ECO:0000256" key="3">
    <source>
        <dbReference type="ARBA" id="ARBA00022603"/>
    </source>
</evidence>